<feature type="transmembrane region" description="Helical" evidence="5">
    <location>
        <begin position="347"/>
        <end position="368"/>
    </location>
</feature>
<evidence type="ECO:0000259" key="6">
    <source>
        <dbReference type="Pfam" id="PF13231"/>
    </source>
</evidence>
<feature type="transmembrane region" description="Helical" evidence="5">
    <location>
        <begin position="122"/>
        <end position="140"/>
    </location>
</feature>
<keyword evidence="1" id="KW-0677">Repeat</keyword>
<feature type="transmembrane region" description="Helical" evidence="5">
    <location>
        <begin position="316"/>
        <end position="335"/>
    </location>
</feature>
<dbReference type="EMBL" id="LACI01001818">
    <property type="protein sequence ID" value="KJU83609.1"/>
    <property type="molecule type" value="Genomic_DNA"/>
</dbReference>
<feature type="transmembrane region" description="Helical" evidence="5">
    <location>
        <begin position="374"/>
        <end position="396"/>
    </location>
</feature>
<dbReference type="InterPro" id="IPR011990">
    <property type="entry name" value="TPR-like_helical_dom_sf"/>
</dbReference>
<dbReference type="Pfam" id="PF00515">
    <property type="entry name" value="TPR_1"/>
    <property type="match status" value="1"/>
</dbReference>
<dbReference type="PANTHER" id="PTHR44227:SF3">
    <property type="entry name" value="PROTEIN O-MANNOSYL-TRANSFERASE TMTC4"/>
    <property type="match status" value="1"/>
</dbReference>
<dbReference type="InterPro" id="IPR052346">
    <property type="entry name" value="O-mannosyl-transferase_TMTC"/>
</dbReference>
<dbReference type="Pfam" id="PF13231">
    <property type="entry name" value="PMT_2"/>
    <property type="match status" value="1"/>
</dbReference>
<dbReference type="Pfam" id="PF13432">
    <property type="entry name" value="TPR_16"/>
    <property type="match status" value="1"/>
</dbReference>
<dbReference type="InterPro" id="IPR019734">
    <property type="entry name" value="TPR_rpt"/>
</dbReference>
<evidence type="ECO:0000256" key="2">
    <source>
        <dbReference type="ARBA" id="ARBA00022803"/>
    </source>
</evidence>
<evidence type="ECO:0000313" key="8">
    <source>
        <dbReference type="Proteomes" id="UP000033423"/>
    </source>
</evidence>
<protein>
    <submittedName>
        <fullName evidence="7">Tetratricopeptide TPR_2 repeat protein</fullName>
    </submittedName>
</protein>
<dbReference type="PATRIC" id="fig|29290.4.peg.5566"/>
<comment type="caution">
    <text evidence="7">The sequence shown here is derived from an EMBL/GenBank/DDBJ whole genome shotgun (WGS) entry which is preliminary data.</text>
</comment>
<dbReference type="PANTHER" id="PTHR44227">
    <property type="match status" value="1"/>
</dbReference>
<feature type="transmembrane region" description="Helical" evidence="5">
    <location>
        <begin position="201"/>
        <end position="228"/>
    </location>
</feature>
<dbReference type="InterPro" id="IPR038731">
    <property type="entry name" value="RgtA/B/C-like"/>
</dbReference>
<keyword evidence="2 3" id="KW-0802">TPR repeat</keyword>
<organism evidence="7 8">
    <name type="scientific">Candidatus Magnetobacterium bavaricum</name>
    <dbReference type="NCBI Taxonomy" id="29290"/>
    <lineage>
        <taxon>Bacteria</taxon>
        <taxon>Pseudomonadati</taxon>
        <taxon>Nitrospirota</taxon>
        <taxon>Thermodesulfovibrionia</taxon>
        <taxon>Thermodesulfovibrionales</taxon>
        <taxon>Candidatus Magnetobacteriaceae</taxon>
        <taxon>Candidatus Magnetobacterium</taxon>
    </lineage>
</organism>
<evidence type="ECO:0000256" key="4">
    <source>
        <dbReference type="SAM" id="MobiDB-lite"/>
    </source>
</evidence>
<keyword evidence="5" id="KW-0812">Transmembrane</keyword>
<keyword evidence="8" id="KW-1185">Reference proteome</keyword>
<feature type="transmembrane region" description="Helical" evidence="5">
    <location>
        <begin position="248"/>
        <end position="265"/>
    </location>
</feature>
<reference evidence="7 8" key="1">
    <citation type="submission" date="2015-02" db="EMBL/GenBank/DDBJ databases">
        <title>Single-cell genomics of uncultivated deep-branching MTB reveals a conserved set of magnetosome genes.</title>
        <authorList>
            <person name="Kolinko S."/>
            <person name="Richter M."/>
            <person name="Glockner F.O."/>
            <person name="Brachmann A."/>
            <person name="Schuler D."/>
        </authorList>
    </citation>
    <scope>NUCLEOTIDE SEQUENCE [LARGE SCALE GENOMIC DNA]</scope>
    <source>
        <strain evidence="7">TM-1</strain>
    </source>
</reference>
<evidence type="ECO:0000313" key="7">
    <source>
        <dbReference type="EMBL" id="KJU83609.1"/>
    </source>
</evidence>
<dbReference type="Proteomes" id="UP000033423">
    <property type="component" value="Unassembled WGS sequence"/>
</dbReference>
<accession>A0A0F3GNP8</accession>
<feature type="repeat" description="TPR" evidence="3">
    <location>
        <begin position="448"/>
        <end position="481"/>
    </location>
</feature>
<sequence>MTATNVSRNKGAPKPQKPKDVLKKDTRGKDVVNKDALNITDAIALLLILGVLLVYVQMWRHDFINLDDPLYVLNNARVRGGLTPDNVIWAFTTTYGGNWHPLTWLSHMLDVNIHGLSPGGHHLTSLMLHATNSVLLLLLLQKMTRARWQSAFMAAVFAIHPMHVESVAWVAERKDVLSGLFWILALWAYVRYVEGPSLRRYVVLGVLFIAGLMAKPMVVTLPVVLVLVDLWPLERFKQNTIAALITEKLPLFTIAGISSLITVYAQESVGAVSSLTWVPLELRISNAIVSYVRYVLKLLVPTALSVSYPLQDSLPPWLIAGSLLTLLVISIAVIATIRRRPSLSVGWFWYMVTLLPVIGLVQVGAQGMADRYTYIPSIGLFLVLTMAISDVVISYPGPSTQRLIRNAVIASALVVVLLYTVLAHRQVSYWRSAVSLFEHSRSVTGGNYMVYGNLGAALLSANRVEDAVDALKKAVELNPLMWDAYVNMGRALFRLNRMTEAANSFSRAIEIRPDNHSAYNGLGAVMFSTGKKQEAIDLFKKALTLNPNYENTRRNLTAALDKQDPSQIQP</sequence>
<evidence type="ECO:0000256" key="5">
    <source>
        <dbReference type="SAM" id="Phobius"/>
    </source>
</evidence>
<evidence type="ECO:0000256" key="1">
    <source>
        <dbReference type="ARBA" id="ARBA00022737"/>
    </source>
</evidence>
<feature type="transmembrane region" description="Helical" evidence="5">
    <location>
        <begin position="176"/>
        <end position="194"/>
    </location>
</feature>
<dbReference type="SUPFAM" id="SSF48452">
    <property type="entry name" value="TPR-like"/>
    <property type="match status" value="1"/>
</dbReference>
<dbReference type="Gene3D" id="1.25.40.10">
    <property type="entry name" value="Tetratricopeptide repeat domain"/>
    <property type="match status" value="2"/>
</dbReference>
<dbReference type="SMART" id="SM00028">
    <property type="entry name" value="TPR"/>
    <property type="match status" value="3"/>
</dbReference>
<dbReference type="PROSITE" id="PS50005">
    <property type="entry name" value="TPR"/>
    <property type="match status" value="3"/>
</dbReference>
<evidence type="ECO:0000256" key="3">
    <source>
        <dbReference type="PROSITE-ProRule" id="PRU00339"/>
    </source>
</evidence>
<feature type="repeat" description="TPR" evidence="3">
    <location>
        <begin position="516"/>
        <end position="549"/>
    </location>
</feature>
<feature type="transmembrane region" description="Helical" evidence="5">
    <location>
        <begin position="36"/>
        <end position="56"/>
    </location>
</feature>
<gene>
    <name evidence="7" type="ORF">MBAV_004197</name>
</gene>
<name>A0A0F3GNP8_9BACT</name>
<feature type="repeat" description="TPR" evidence="3">
    <location>
        <begin position="482"/>
        <end position="515"/>
    </location>
</feature>
<keyword evidence="5" id="KW-0472">Membrane</keyword>
<feature type="region of interest" description="Disordered" evidence="4">
    <location>
        <begin position="1"/>
        <end position="25"/>
    </location>
</feature>
<feature type="domain" description="Glycosyltransferase RgtA/B/C/D-like" evidence="6">
    <location>
        <begin position="126"/>
        <end position="238"/>
    </location>
</feature>
<keyword evidence="5" id="KW-1133">Transmembrane helix</keyword>
<dbReference type="AlphaFoldDB" id="A0A0F3GNP8"/>
<proteinExistence type="predicted"/>
<dbReference type="PROSITE" id="PS50293">
    <property type="entry name" value="TPR_REGION"/>
    <property type="match status" value="3"/>
</dbReference>
<feature type="transmembrane region" description="Helical" evidence="5">
    <location>
        <begin position="403"/>
        <end position="422"/>
    </location>
</feature>